<comment type="similarity">
    <text evidence="2">Belongs to the methyl-accepting chemotaxis (MCP) protein family.</text>
</comment>
<keyword evidence="5" id="KW-1133">Transmembrane helix</keyword>
<reference evidence="7 8" key="1">
    <citation type="submission" date="2017-10" db="EMBL/GenBank/DDBJ databases">
        <title>Genomics of the genus Arcobacter.</title>
        <authorList>
            <person name="Perez-Cataluna A."/>
            <person name="Figueras M.J."/>
        </authorList>
    </citation>
    <scope>NUCLEOTIDE SEQUENCE [LARGE SCALE GENOMIC DNA]</scope>
    <source>
        <strain evidence="7 8">DSM 24636</strain>
    </source>
</reference>
<dbReference type="InterPro" id="IPR029151">
    <property type="entry name" value="Sensor-like_sf"/>
</dbReference>
<dbReference type="GO" id="GO:0007165">
    <property type="term" value="P:signal transduction"/>
    <property type="evidence" value="ECO:0007669"/>
    <property type="project" value="UniProtKB-KW"/>
</dbReference>
<evidence type="ECO:0000256" key="1">
    <source>
        <dbReference type="ARBA" id="ARBA00022500"/>
    </source>
</evidence>
<accession>A0A4Q0XXW0</accession>
<dbReference type="InterPro" id="IPR029150">
    <property type="entry name" value="dCache_3"/>
</dbReference>
<sequence length="725" mass="80821">MKSESIAGKIRTKLILAAIIVISVAIVISFFIITNMKESVQQKARDSFSMMMKERIKSKMNSAISNAVTISENSNIIEALQTNNRDQAIKTLDEISKSLVKGALFKSVKIHIHDKDVKSFLRSWKKDKYGDNLSSFRNTILEVKKTKKPLGAIEVGRAGLVLRGLSPIFDNSEEYIGSIEFIQGFDSVVEDFAVDDENLLVLMDEKYKRGNALTKQNKVGKYYISQKVVNEDFKNALSTIDFNKFHQNKYLSDDKFFYTYFPINDIEGNQVGIYVLGDKIEHIDHLVDETAKVIYIMLALMVVLTFTLVMITIYFITKIVTGGLEKFRSNFAYFLEFVSFRVNAFKKPAIYTNDEIGQMLKMLNDAADSFDKKLKDDMRVIGEIVLTTDKVEQGIYKCRVNSHADNPMIVTLKNTINKMLNASEANMQRLVNTLTNYANGDFRDKVEISPKLKENMLQVMKSINKLGEALGENAKRNLENGETLENNSNTMTSSMENLARKANEQAASLEETAAAVEEITSITRNNAQNATKMAELGQTVQNAVTTGEDLASKTATSMDEINEKVTAINEAINVIDQIAFQTNILSLNAAVEAATAGEAGKGFAVVAQEVRNLASRSAEAAKEIKELVEDANLKANQGKVISDEMREGYKELNSHISETIKIIGDVSTASKEQMTGIEQINDTVTMLDRVTQENANEANQVKEIANEVSTMANELVEDAKSKQFN</sequence>
<feature type="domain" description="Methyl-accepting transducer" evidence="6">
    <location>
        <begin position="480"/>
        <end position="709"/>
    </location>
</feature>
<dbReference type="PANTHER" id="PTHR43531:SF11">
    <property type="entry name" value="METHYL-ACCEPTING CHEMOTAXIS PROTEIN 3"/>
    <property type="match status" value="1"/>
</dbReference>
<feature type="transmembrane region" description="Helical" evidence="5">
    <location>
        <begin position="293"/>
        <end position="316"/>
    </location>
</feature>
<evidence type="ECO:0000259" key="6">
    <source>
        <dbReference type="PROSITE" id="PS50111"/>
    </source>
</evidence>
<dbReference type="GO" id="GO:0006935">
    <property type="term" value="P:chemotaxis"/>
    <property type="evidence" value="ECO:0007669"/>
    <property type="project" value="UniProtKB-KW"/>
</dbReference>
<evidence type="ECO:0000256" key="3">
    <source>
        <dbReference type="PROSITE-ProRule" id="PRU00284"/>
    </source>
</evidence>
<dbReference type="Pfam" id="PF14827">
    <property type="entry name" value="dCache_3"/>
    <property type="match status" value="1"/>
</dbReference>
<dbReference type="Proteomes" id="UP000290191">
    <property type="component" value="Unassembled WGS sequence"/>
</dbReference>
<feature type="transmembrane region" description="Helical" evidence="5">
    <location>
        <begin position="12"/>
        <end position="33"/>
    </location>
</feature>
<evidence type="ECO:0000256" key="4">
    <source>
        <dbReference type="SAM" id="Coils"/>
    </source>
</evidence>
<keyword evidence="3" id="KW-0807">Transducer</keyword>
<dbReference type="SMART" id="SM00283">
    <property type="entry name" value="MA"/>
    <property type="match status" value="1"/>
</dbReference>
<dbReference type="SUPFAM" id="SSF103190">
    <property type="entry name" value="Sensory domain-like"/>
    <property type="match status" value="1"/>
</dbReference>
<dbReference type="RefSeq" id="WP_129082365.1">
    <property type="nucleotide sequence ID" value="NZ_CP041070.1"/>
</dbReference>
<keyword evidence="8" id="KW-1185">Reference proteome</keyword>
<protein>
    <submittedName>
        <fullName evidence="7">Chemotaxis protein</fullName>
    </submittedName>
</protein>
<organism evidence="7 8">
    <name type="scientific">Halarcobacter anaerophilus</name>
    <dbReference type="NCBI Taxonomy" id="877500"/>
    <lineage>
        <taxon>Bacteria</taxon>
        <taxon>Pseudomonadati</taxon>
        <taxon>Campylobacterota</taxon>
        <taxon>Epsilonproteobacteria</taxon>
        <taxon>Campylobacterales</taxon>
        <taxon>Arcobacteraceae</taxon>
        <taxon>Halarcobacter</taxon>
    </lineage>
</organism>
<dbReference type="SUPFAM" id="SSF58104">
    <property type="entry name" value="Methyl-accepting chemotaxis protein (MCP) signaling domain"/>
    <property type="match status" value="1"/>
</dbReference>
<keyword evidence="5" id="KW-0812">Transmembrane</keyword>
<dbReference type="OrthoDB" id="5365250at2"/>
<dbReference type="Gene3D" id="1.10.287.950">
    <property type="entry name" value="Methyl-accepting chemotaxis protein"/>
    <property type="match status" value="1"/>
</dbReference>
<dbReference type="GO" id="GO:0004888">
    <property type="term" value="F:transmembrane signaling receptor activity"/>
    <property type="evidence" value="ECO:0007669"/>
    <property type="project" value="TreeGrafter"/>
</dbReference>
<dbReference type="EMBL" id="PDKO01000008">
    <property type="protein sequence ID" value="RXJ62456.1"/>
    <property type="molecule type" value="Genomic_DNA"/>
</dbReference>
<name>A0A4Q0XXW0_9BACT</name>
<dbReference type="InterPro" id="IPR051310">
    <property type="entry name" value="MCP_chemotaxis"/>
</dbReference>
<proteinExistence type="inferred from homology"/>
<dbReference type="PANTHER" id="PTHR43531">
    <property type="entry name" value="PROTEIN ICFG"/>
    <property type="match status" value="1"/>
</dbReference>
<dbReference type="InterPro" id="IPR004089">
    <property type="entry name" value="MCPsignal_dom"/>
</dbReference>
<dbReference type="Gene3D" id="3.30.450.20">
    <property type="entry name" value="PAS domain"/>
    <property type="match status" value="1"/>
</dbReference>
<evidence type="ECO:0000313" key="7">
    <source>
        <dbReference type="EMBL" id="RXJ62456.1"/>
    </source>
</evidence>
<dbReference type="PROSITE" id="PS50111">
    <property type="entry name" value="CHEMOTAXIS_TRANSDUC_2"/>
    <property type="match status" value="1"/>
</dbReference>
<evidence type="ECO:0000313" key="8">
    <source>
        <dbReference type="Proteomes" id="UP000290191"/>
    </source>
</evidence>
<dbReference type="CDD" id="cd11386">
    <property type="entry name" value="MCP_signal"/>
    <property type="match status" value="1"/>
</dbReference>
<keyword evidence="5" id="KW-0472">Membrane</keyword>
<dbReference type="Pfam" id="PF00015">
    <property type="entry name" value="MCPsignal"/>
    <property type="match status" value="1"/>
</dbReference>
<comment type="caution">
    <text evidence="7">The sequence shown here is derived from an EMBL/GenBank/DDBJ whole genome shotgun (WGS) entry which is preliminary data.</text>
</comment>
<dbReference type="AlphaFoldDB" id="A0A4Q0XXW0"/>
<keyword evidence="1" id="KW-0145">Chemotaxis</keyword>
<dbReference type="STRING" id="877500.GCA_000935065_01073"/>
<keyword evidence="4" id="KW-0175">Coiled coil</keyword>
<evidence type="ECO:0000256" key="2">
    <source>
        <dbReference type="ARBA" id="ARBA00029447"/>
    </source>
</evidence>
<feature type="coiled-coil region" evidence="4">
    <location>
        <begin position="492"/>
        <end position="519"/>
    </location>
</feature>
<gene>
    <name evidence="7" type="ORF">CRV06_09965</name>
</gene>
<dbReference type="GO" id="GO:0005886">
    <property type="term" value="C:plasma membrane"/>
    <property type="evidence" value="ECO:0007669"/>
    <property type="project" value="TreeGrafter"/>
</dbReference>
<evidence type="ECO:0000256" key="5">
    <source>
        <dbReference type="SAM" id="Phobius"/>
    </source>
</evidence>